<dbReference type="SUPFAM" id="SSF103473">
    <property type="entry name" value="MFS general substrate transporter"/>
    <property type="match status" value="1"/>
</dbReference>
<evidence type="ECO:0000256" key="7">
    <source>
        <dbReference type="SAM" id="Phobius"/>
    </source>
</evidence>
<evidence type="ECO:0000256" key="1">
    <source>
        <dbReference type="ARBA" id="ARBA00004651"/>
    </source>
</evidence>
<accession>A0ABT7DRE7</accession>
<dbReference type="PANTHER" id="PTHR23505">
    <property type="entry name" value="SPINSTER"/>
    <property type="match status" value="1"/>
</dbReference>
<dbReference type="Proteomes" id="UP001232750">
    <property type="component" value="Unassembled WGS sequence"/>
</dbReference>
<gene>
    <name evidence="9" type="ORF">QNJ86_09870</name>
</gene>
<evidence type="ECO:0000259" key="8">
    <source>
        <dbReference type="PROSITE" id="PS50850"/>
    </source>
</evidence>
<feature type="transmembrane region" description="Helical" evidence="7">
    <location>
        <begin position="103"/>
        <end position="129"/>
    </location>
</feature>
<evidence type="ECO:0000256" key="2">
    <source>
        <dbReference type="ARBA" id="ARBA00022448"/>
    </source>
</evidence>
<evidence type="ECO:0000313" key="10">
    <source>
        <dbReference type="Proteomes" id="UP001232750"/>
    </source>
</evidence>
<evidence type="ECO:0000313" key="9">
    <source>
        <dbReference type="EMBL" id="MDJ1651106.1"/>
    </source>
</evidence>
<dbReference type="CDD" id="cd06174">
    <property type="entry name" value="MFS"/>
    <property type="match status" value="1"/>
</dbReference>
<dbReference type="RefSeq" id="WP_283832451.1">
    <property type="nucleotide sequence ID" value="NZ_JASJEU010000019.1"/>
</dbReference>
<dbReference type="Gene3D" id="1.20.1250.20">
    <property type="entry name" value="MFS general substrate transporter like domains"/>
    <property type="match status" value="2"/>
</dbReference>
<dbReference type="EMBL" id="JASJEU010000019">
    <property type="protein sequence ID" value="MDJ1651106.1"/>
    <property type="molecule type" value="Genomic_DNA"/>
</dbReference>
<name>A0ABT7DRE7_9ACTN</name>
<dbReference type="PANTHER" id="PTHR23505:SF79">
    <property type="entry name" value="PROTEIN SPINSTER"/>
    <property type="match status" value="1"/>
</dbReference>
<dbReference type="PROSITE" id="PS50850">
    <property type="entry name" value="MFS"/>
    <property type="match status" value="1"/>
</dbReference>
<keyword evidence="5 7" id="KW-0472">Membrane</keyword>
<feature type="transmembrane region" description="Helical" evidence="7">
    <location>
        <begin position="246"/>
        <end position="267"/>
    </location>
</feature>
<feature type="transmembrane region" description="Helical" evidence="7">
    <location>
        <begin position="365"/>
        <end position="387"/>
    </location>
</feature>
<evidence type="ECO:0000256" key="3">
    <source>
        <dbReference type="ARBA" id="ARBA00022692"/>
    </source>
</evidence>
<feature type="transmembrane region" description="Helical" evidence="7">
    <location>
        <begin position="197"/>
        <end position="216"/>
    </location>
</feature>
<keyword evidence="10" id="KW-1185">Reference proteome</keyword>
<dbReference type="Pfam" id="PF07690">
    <property type="entry name" value="MFS_1"/>
    <property type="match status" value="1"/>
</dbReference>
<feature type="transmembrane region" description="Helical" evidence="7">
    <location>
        <begin position="24"/>
        <end position="46"/>
    </location>
</feature>
<feature type="transmembrane region" description="Helical" evidence="7">
    <location>
        <begin position="164"/>
        <end position="182"/>
    </location>
</feature>
<keyword evidence="3 7" id="KW-0812">Transmembrane</keyword>
<keyword evidence="2" id="KW-0813">Transport</keyword>
<reference evidence="9 10" key="1">
    <citation type="submission" date="2023-05" db="EMBL/GenBank/DDBJ databases">
        <title>Gordonibacter KGMB12511T sp. nov., isolated from faeces of healthy Korean.</title>
        <authorList>
            <person name="Kim H.S."/>
            <person name="Kim J.-S."/>
            <person name="Suh M.K."/>
            <person name="Eom M.K."/>
            <person name="Do H.E."/>
            <person name="Lee J.-S."/>
        </authorList>
    </citation>
    <scope>NUCLEOTIDE SEQUENCE [LARGE SCALE GENOMIC DNA]</scope>
    <source>
        <strain evidence="9 10">KGMB12511</strain>
    </source>
</reference>
<feature type="region of interest" description="Disordered" evidence="6">
    <location>
        <begin position="474"/>
        <end position="498"/>
    </location>
</feature>
<feature type="transmembrane region" description="Helical" evidence="7">
    <location>
        <begin position="317"/>
        <end position="334"/>
    </location>
</feature>
<protein>
    <submittedName>
        <fullName evidence="9">MFS transporter</fullName>
    </submittedName>
</protein>
<dbReference type="InterPro" id="IPR020846">
    <property type="entry name" value="MFS_dom"/>
</dbReference>
<evidence type="ECO:0000256" key="5">
    <source>
        <dbReference type="ARBA" id="ARBA00023136"/>
    </source>
</evidence>
<evidence type="ECO:0000256" key="6">
    <source>
        <dbReference type="SAM" id="MobiDB-lite"/>
    </source>
</evidence>
<keyword evidence="4 7" id="KW-1133">Transmembrane helix</keyword>
<feature type="transmembrane region" description="Helical" evidence="7">
    <location>
        <begin position="287"/>
        <end position="308"/>
    </location>
</feature>
<feature type="transmembrane region" description="Helical" evidence="7">
    <location>
        <begin position="340"/>
        <end position="358"/>
    </location>
</feature>
<sequence>MSNPAAATAAGAPAAKPVEKTPSYAWPCLIVSLLAAVGIVFAWMWLPGITFPVFKNWLAENNAFFANPANFSLLSNVMGLVPIGALIMALPTTILVRKFGAKATTLIGIGAAVVGSALSAAFVGGNFYVFLAGRFILGLGLSTTVVAGPTCVSMWFPDATRGRAMAIWSCWAPVGIFLSNFVNDGVYHMVGSNMANLQWVWVAVAAVFGILFAVVFRDPKGDERSQVSPERKPLKAVLKFFKSRQLWCLIIMFAIFNYMNYAFSQYLKTWLQTPEALGGFGWDATTAGLWGGLIVACGALAPLGGLILDKTPKSKKYLCVVVGILGLTICSALAFHAEFFIPYVLFFCIGNMMLNACCRPLVPTFVFKGGATAVAFGLSFLTLGQYAGQIVTSYALAPFNEGLTAASNVAIQAKQAVLASGGTPADFGPAIGQAVQEAVAQGIHVDPMLAFWALVPIGVVGCILSFGVKPSKQAAGAGAGAGAPAGKPAEGSEAPAQH</sequence>
<comment type="subcellular location">
    <subcellularLocation>
        <location evidence="1">Cell membrane</location>
        <topology evidence="1">Multi-pass membrane protein</topology>
    </subcellularLocation>
</comment>
<comment type="caution">
    <text evidence="9">The sequence shown here is derived from an EMBL/GenBank/DDBJ whole genome shotgun (WGS) entry which is preliminary data.</text>
</comment>
<feature type="transmembrane region" description="Helical" evidence="7">
    <location>
        <begin position="77"/>
        <end position="96"/>
    </location>
</feature>
<dbReference type="InterPro" id="IPR036259">
    <property type="entry name" value="MFS_trans_sf"/>
</dbReference>
<feature type="transmembrane region" description="Helical" evidence="7">
    <location>
        <begin position="135"/>
        <end position="157"/>
    </location>
</feature>
<feature type="compositionally biased region" description="Low complexity" evidence="6">
    <location>
        <begin position="484"/>
        <end position="498"/>
    </location>
</feature>
<dbReference type="InterPro" id="IPR011701">
    <property type="entry name" value="MFS"/>
</dbReference>
<feature type="domain" description="Major facilitator superfamily (MFS) profile" evidence="8">
    <location>
        <begin position="28"/>
        <end position="473"/>
    </location>
</feature>
<proteinExistence type="predicted"/>
<evidence type="ECO:0000256" key="4">
    <source>
        <dbReference type="ARBA" id="ARBA00022989"/>
    </source>
</evidence>
<dbReference type="InterPro" id="IPR044770">
    <property type="entry name" value="MFS_spinster-like"/>
</dbReference>
<organism evidence="9 10">
    <name type="scientific">Gordonibacter faecis</name>
    <dbReference type="NCBI Taxonomy" id="3047475"/>
    <lineage>
        <taxon>Bacteria</taxon>
        <taxon>Bacillati</taxon>
        <taxon>Actinomycetota</taxon>
        <taxon>Coriobacteriia</taxon>
        <taxon>Eggerthellales</taxon>
        <taxon>Eggerthellaceae</taxon>
        <taxon>Gordonibacter</taxon>
    </lineage>
</organism>
<feature type="transmembrane region" description="Helical" evidence="7">
    <location>
        <begin position="449"/>
        <end position="468"/>
    </location>
</feature>